<organism evidence="2 3">
    <name type="scientific">Caenorhabditis elegans</name>
    <dbReference type="NCBI Taxonomy" id="6239"/>
    <lineage>
        <taxon>Eukaryota</taxon>
        <taxon>Metazoa</taxon>
        <taxon>Ecdysozoa</taxon>
        <taxon>Nematoda</taxon>
        <taxon>Chromadorea</taxon>
        <taxon>Rhabditida</taxon>
        <taxon>Rhabditina</taxon>
        <taxon>Rhabditomorpha</taxon>
        <taxon>Rhabditoidea</taxon>
        <taxon>Rhabditidae</taxon>
        <taxon>Peloderinae</taxon>
        <taxon>Caenorhabditis</taxon>
    </lineage>
</organism>
<dbReference type="InterPro" id="IPR002900">
    <property type="entry name" value="DUF38/FTH_CAE_spp"/>
</dbReference>
<dbReference type="RefSeq" id="NP_492787.2">
    <property type="nucleotide sequence ID" value="NM_060386.5"/>
</dbReference>
<feature type="domain" description="DUF38" evidence="1">
    <location>
        <begin position="3"/>
        <end position="136"/>
    </location>
</feature>
<dbReference type="PhylomeDB" id="O61822"/>
<dbReference type="PANTHER" id="PTHR23015">
    <property type="entry name" value="UNCHARACTERIZED C.ELEGANS PROTEIN"/>
    <property type="match status" value="1"/>
</dbReference>
<sequence>MAEMLSSSIYPDVKNISTCGLPSSQIAQILPSFQAGKLENLDLYYCGKPTAEDMETIVNSDQWKNAKNISGFRGLSNIRIKDLLHFSLVCVDYATISVETAIEIKDILLTSSNIKHAYFTSKSVLDVNVIRVFDPKAAKVHRKRNLSNLVRNTDFADFTFSSNQKVLRFKKKN</sequence>
<evidence type="ECO:0000313" key="3">
    <source>
        <dbReference type="Proteomes" id="UP000001940"/>
    </source>
</evidence>
<dbReference type="CTD" id="182016"/>
<dbReference type="PANTHER" id="PTHR23015:SF4">
    <property type="entry name" value="DUF38 DOMAIN-CONTAINING PROTEIN-RELATED"/>
    <property type="match status" value="1"/>
</dbReference>
<dbReference type="Proteomes" id="UP000001940">
    <property type="component" value="Chromosome I"/>
</dbReference>
<dbReference type="InterPro" id="IPR040161">
    <property type="entry name" value="FB224"/>
</dbReference>
<dbReference type="InParanoid" id="O61822"/>
<dbReference type="KEGG" id="cel:CELE_B0511.3"/>
<name>O61822_CAEEL</name>
<dbReference type="AGR" id="WB:WBGene00015229"/>
<evidence type="ECO:0000313" key="4">
    <source>
        <dbReference type="WormBase" id="B0511.3"/>
    </source>
</evidence>
<dbReference type="HOGENOM" id="CLU_1549012_0_0_1"/>
<dbReference type="AlphaFoldDB" id="O61822"/>
<protein>
    <submittedName>
        <fullName evidence="2">DUF38 domain-containing protein</fullName>
    </submittedName>
</protein>
<dbReference type="EMBL" id="BX284601">
    <property type="protein sequence ID" value="CCD62108.1"/>
    <property type="molecule type" value="Genomic_DNA"/>
</dbReference>
<dbReference type="GeneID" id="182016"/>
<dbReference type="WormBase" id="B0511.3">
    <property type="protein sequence ID" value="CE41858"/>
    <property type="gene ID" value="WBGene00015229"/>
    <property type="gene designation" value="fbxa-125"/>
</dbReference>
<evidence type="ECO:0000313" key="2">
    <source>
        <dbReference type="EMBL" id="CCD62108.1"/>
    </source>
</evidence>
<dbReference type="Bgee" id="WBGene00015229">
    <property type="expression patterns" value="Expressed in larva and 1 other cell type or tissue"/>
</dbReference>
<gene>
    <name evidence="2 4" type="primary">fbxa-125</name>
    <name evidence="4" type="ORF">B0511.3</name>
    <name evidence="2" type="ORF">CELE_B0511.3</name>
</gene>
<dbReference type="PaxDb" id="6239-B0511.3"/>
<keyword evidence="3" id="KW-1185">Reference proteome</keyword>
<dbReference type="UCSC" id="B0511.3">
    <property type="organism name" value="c. elegans"/>
</dbReference>
<reference evidence="2 3" key="1">
    <citation type="journal article" date="1998" name="Science">
        <title>Genome sequence of the nematode C. elegans: a platform for investigating biology.</title>
        <authorList>
            <consortium name="The C. elegans sequencing consortium"/>
            <person name="Sulson J.E."/>
            <person name="Waterston R."/>
        </authorList>
    </citation>
    <scope>NUCLEOTIDE SEQUENCE [LARGE SCALE GENOMIC DNA]</scope>
    <source>
        <strain evidence="2 3">Bristol N2</strain>
    </source>
</reference>
<proteinExistence type="predicted"/>
<dbReference type="Pfam" id="PF01827">
    <property type="entry name" value="FTH"/>
    <property type="match status" value="1"/>
</dbReference>
<dbReference type="OrthoDB" id="10373024at2759"/>
<dbReference type="STRING" id="6239.B0511.3.1"/>
<evidence type="ECO:0000259" key="1">
    <source>
        <dbReference type="Pfam" id="PF01827"/>
    </source>
</evidence>
<accession>O61822</accession>